<evidence type="ECO:0000313" key="2">
    <source>
        <dbReference type="EMBL" id="KGH45965.1"/>
    </source>
</evidence>
<dbReference type="InterPro" id="IPR007685">
    <property type="entry name" value="RelA_SpoT"/>
</dbReference>
<dbReference type="SUPFAM" id="SSF81301">
    <property type="entry name" value="Nucleotidyltransferase"/>
    <property type="match status" value="1"/>
</dbReference>
<dbReference type="InterPro" id="IPR043519">
    <property type="entry name" value="NT_sf"/>
</dbReference>
<dbReference type="AlphaFoldDB" id="A0A098Y6B2"/>
<dbReference type="STRING" id="1522368.IN07_14370"/>
<dbReference type="GO" id="GO:0015969">
    <property type="term" value="P:guanosine tetraphosphate metabolic process"/>
    <property type="evidence" value="ECO:0007669"/>
    <property type="project" value="InterPro"/>
</dbReference>
<comment type="caution">
    <text evidence="2">The sequence shown here is derived from an EMBL/GenBank/DDBJ whole genome shotgun (WGS) entry which is preliminary data.</text>
</comment>
<accession>A0A098Y6B2</accession>
<gene>
    <name evidence="2" type="ORF">IN07_14370</name>
</gene>
<dbReference type="Proteomes" id="UP000029713">
    <property type="component" value="Unassembled WGS sequence"/>
</dbReference>
<organism evidence="2 3">
    <name type="scientific">Modestobacter caceresii</name>
    <dbReference type="NCBI Taxonomy" id="1522368"/>
    <lineage>
        <taxon>Bacteria</taxon>
        <taxon>Bacillati</taxon>
        <taxon>Actinomycetota</taxon>
        <taxon>Actinomycetes</taxon>
        <taxon>Geodermatophilales</taxon>
        <taxon>Geodermatophilaceae</taxon>
        <taxon>Modestobacter</taxon>
    </lineage>
</organism>
<feature type="domain" description="RelA/SpoT" evidence="1">
    <location>
        <begin position="34"/>
        <end position="158"/>
    </location>
</feature>
<proteinExistence type="predicted"/>
<dbReference type="EMBL" id="JPMX01000062">
    <property type="protein sequence ID" value="KGH45965.1"/>
    <property type="molecule type" value="Genomic_DNA"/>
</dbReference>
<protein>
    <recommendedName>
        <fullName evidence="1">RelA/SpoT domain-containing protein</fullName>
    </recommendedName>
</protein>
<evidence type="ECO:0000313" key="3">
    <source>
        <dbReference type="Proteomes" id="UP000029713"/>
    </source>
</evidence>
<keyword evidence="3" id="KW-1185">Reference proteome</keyword>
<reference evidence="2 3" key="1">
    <citation type="submission" date="2014-07" db="EMBL/GenBank/DDBJ databases">
        <title>Biosystematic studies on Modestobacter strains isolated from extreme hyper-arid desert soil and from historic building.</title>
        <authorList>
            <person name="Bukarasam K."/>
            <person name="Bull A."/>
            <person name="Girard G."/>
            <person name="van Wezel G."/>
            <person name="Goodfellow M."/>
        </authorList>
    </citation>
    <scope>NUCLEOTIDE SEQUENCE [LARGE SCALE GENOMIC DNA]</scope>
    <source>
        <strain evidence="2 3">KNN45-2b</strain>
    </source>
</reference>
<sequence>MRQAYAAQSALADLLLRELTELFSSRRSDWYYTSRKKAQESFYQKLESGRFSDPERLEDFVGTMIVVPTLADIPIALAYIDDFFQVVDRRPPTSDVTSKQASDFRFDDLRLYGHLKPAEELPPRPIDEIVFEIQIKTFLQHAWSIATHDLVYKYDRASWARSRVAFQIKALLEHADLSVSSMNALEDSPHLPSIGEPESRLDEVIRYLKAEWTADVLATDLRRQGENFSKVARTLDLKDFAQLTAFIERGKADGGGRHPDGLSPYQTLVWYASILSKDKLLSVLRRRNQTYKIYITPEVLVRLGADIESLPNALL</sequence>
<name>A0A098Y6B2_9ACTN</name>
<dbReference type="Gene3D" id="3.30.460.10">
    <property type="entry name" value="Beta Polymerase, domain 2"/>
    <property type="match status" value="1"/>
</dbReference>
<dbReference type="Pfam" id="PF04607">
    <property type="entry name" value="RelA_SpoT"/>
    <property type="match status" value="1"/>
</dbReference>
<dbReference type="SMART" id="SM00954">
    <property type="entry name" value="RelA_SpoT"/>
    <property type="match status" value="1"/>
</dbReference>
<evidence type="ECO:0000259" key="1">
    <source>
        <dbReference type="SMART" id="SM00954"/>
    </source>
</evidence>